<name>A0AAU9J0B1_9CILI</name>
<sequence length="1406" mass="163593">MEIEQNIYRWLNDSGFLPHRSQGTYSYEINEIELYSLQSGIGFMKLLQLIWERREFDAEIHDIKSLKKETTMNSRLYNWNILIGVLELIDISIDSDTKALLVAGDKGKIRDLLRCLYDIYLGNNPNKNTKLTIDGALILDKIDINLDFKETETCLEFLIVSLCKCLQIIPKQAAGLLAQKGKLLSQIIIKGIKGKHEPVTMWYLILKENNEHLMRLVEKEQENGALNLVLTNIKHGLYSKDYGTYEKCVELLILLKKEWTQYRIVDWFSGSEIIDAAIRPYIFFFENYSAEKSVNLLFEFDRKNLYEAFGENLKNSCKNIKLFYEVVLSFIPYISSNEKLSQQFHNKDIYSYWINQGINEAEKNPMQWSCIIFLCELWGYLSNPFEINEKTANLILNAIKYGIREKQLIIKFSSFTQLFKLLSIFSKVKNSFAPIVYKTLTFALVENYMNQDLKEFIFINFALLFEEDQTIPLCILLDPLIKQLQHTDGFYNISDFEFFISLSKHPGLELDQGLALTEFLGKVYYNDIVYAKASSIPFLLLAGRFIKNTKMEKYLIKFVKLGLKLVCDRYKKRYKDRDNIDTNYVITRNIAFSMIEKIISIRHITLNNKIKQLLTTANSNLKYASGKNIKGIMAVLALIGGDPSESISTCEVVQTPPTRKSEFSSENAEKLSSSTIPGRKRAIKYLEKLKSKLSERELIEKNNKELQTIEEKKMIKNINDEIEKRRILLGVESRKNADNPIIFDQLPIFDEINLIDIENETESEKELLKIVIQKYKRVANFLFQRYSGHKNNSAPKNTFESFRDAKSVITEAEIRKLLREQGITKEMISNSEIKKIYTQMIVKLKIPVLSYSEFFNFLIQISAAIYSKKQRNLLEFPLAVSYKALFEHFSKYAENNGIPKSYYEDPDYGIGDPEVAKGLNEKLKRDPEYPMPEGYKRSKQESMEVSYFIPKHLEILEKQKIAIEILDEIFYKSFKFHFLEHKISLKTSYHAKGFVSKADDSYWDYSKDSRNIYMPFKFPADLKLPSEIKLEAAKLGSIYPNEIILECAKLVDDLLFSVENKSFTLISRIKKPGLIINRFLEQKLNAEILAKAEEERNEIKRKLRQAELGESLKELKLRKEEKTKEEEAIKKLEQEKEALKKQKNTDLYVKYNIDNDIKLKASKITQDKKEQEIADKSKKTYMKLDKSFTPEKSRKDFSIKNRRAKSSLNEAMIREITHDSPIKNTNIGTSSNSSRRNKEIKVYIEAAIAEKKVIETFNEFSASIKTLHEFFSAKREAGIDFTNFQKFIAVFNIFPYLLPDEDAIRTFRALTWNKSGFLRLNINEFKEALLRIALLSMSPLEKELKTQFKSYGDILKGLFDFMCIPKDAIQAYDFLEKLSSQKRTQSSKSMMRFRKTLAAAVSLKFC</sequence>
<evidence type="ECO:0000256" key="1">
    <source>
        <dbReference type="SAM" id="Coils"/>
    </source>
</evidence>
<keyword evidence="1" id="KW-0175">Coiled coil</keyword>
<gene>
    <name evidence="2" type="ORF">BSTOLATCC_MIC22168</name>
</gene>
<protein>
    <submittedName>
        <fullName evidence="2">Uncharacterized protein</fullName>
    </submittedName>
</protein>
<evidence type="ECO:0000313" key="2">
    <source>
        <dbReference type="EMBL" id="CAG9318804.1"/>
    </source>
</evidence>
<keyword evidence="3" id="KW-1185">Reference proteome</keyword>
<proteinExistence type="predicted"/>
<organism evidence="2 3">
    <name type="scientific">Blepharisma stoltei</name>
    <dbReference type="NCBI Taxonomy" id="1481888"/>
    <lineage>
        <taxon>Eukaryota</taxon>
        <taxon>Sar</taxon>
        <taxon>Alveolata</taxon>
        <taxon>Ciliophora</taxon>
        <taxon>Postciliodesmatophora</taxon>
        <taxon>Heterotrichea</taxon>
        <taxon>Heterotrichida</taxon>
        <taxon>Blepharismidae</taxon>
        <taxon>Blepharisma</taxon>
    </lineage>
</organism>
<feature type="coiled-coil region" evidence="1">
    <location>
        <begin position="1077"/>
        <end position="1145"/>
    </location>
</feature>
<reference evidence="2" key="1">
    <citation type="submission" date="2021-09" db="EMBL/GenBank/DDBJ databases">
        <authorList>
            <consortium name="AG Swart"/>
            <person name="Singh M."/>
            <person name="Singh A."/>
            <person name="Seah K."/>
            <person name="Emmerich C."/>
        </authorList>
    </citation>
    <scope>NUCLEOTIDE SEQUENCE</scope>
    <source>
        <strain evidence="2">ATCC30299</strain>
    </source>
</reference>
<evidence type="ECO:0000313" key="3">
    <source>
        <dbReference type="Proteomes" id="UP001162131"/>
    </source>
</evidence>
<comment type="caution">
    <text evidence="2">The sequence shown here is derived from an EMBL/GenBank/DDBJ whole genome shotgun (WGS) entry which is preliminary data.</text>
</comment>
<dbReference type="Proteomes" id="UP001162131">
    <property type="component" value="Unassembled WGS sequence"/>
</dbReference>
<accession>A0AAU9J0B1</accession>
<dbReference type="EMBL" id="CAJZBQ010000021">
    <property type="protein sequence ID" value="CAG9318804.1"/>
    <property type="molecule type" value="Genomic_DNA"/>
</dbReference>